<keyword evidence="2" id="KW-1133">Transmembrane helix</keyword>
<feature type="transmembrane region" description="Helical" evidence="2">
    <location>
        <begin position="50"/>
        <end position="71"/>
    </location>
</feature>
<protein>
    <recommendedName>
        <fullName evidence="5">Lipopolysaccharide assembly protein A domain-containing protein</fullName>
    </recommendedName>
</protein>
<accession>A0ABD6FAT3</accession>
<evidence type="ECO:0000256" key="1">
    <source>
        <dbReference type="SAM" id="MobiDB-lite"/>
    </source>
</evidence>
<proteinExistence type="predicted"/>
<feature type="compositionally biased region" description="Polar residues" evidence="1">
    <location>
        <begin position="122"/>
        <end position="135"/>
    </location>
</feature>
<dbReference type="Proteomes" id="UP000249324">
    <property type="component" value="Unassembled WGS sequence"/>
</dbReference>
<reference evidence="3 4" key="1">
    <citation type="journal article" date="2021" name="BMC Genomics">
        <title>Genome-resolved metagenome and metatranscriptome analyses of thermophilic composting reveal key bacterial players and their metabolic interactions.</title>
        <authorList>
            <person name="Braga L.P.P."/>
            <person name="Pereira R.V."/>
            <person name="Martins L.F."/>
            <person name="Moura L.M.S."/>
            <person name="Sanchez F.B."/>
            <person name="Patane J.S.L."/>
            <person name="da Silva A.M."/>
            <person name="Setubal J.C."/>
        </authorList>
    </citation>
    <scope>NUCLEOTIDE SEQUENCE [LARGE SCALE GENOMIC DNA]</scope>
    <source>
        <strain evidence="3">ZC4RG45</strain>
    </source>
</reference>
<sequence length="135" mass="13881">MRSQERDEVASVTAWTFRVGTTVLITIGGLAGLSSPAWAVDATAPTNFGVLGPVGIVAVGVGVLGMIAGVARRRRQALARSVAERNAAAEQVVAERAARAAANETSGRQTVPGPSRPPAIENTAQQVTVHDTQLA</sequence>
<organism evidence="3 4">
    <name type="scientific">Thermocrispum agreste</name>
    <dbReference type="NCBI Taxonomy" id="37925"/>
    <lineage>
        <taxon>Bacteria</taxon>
        <taxon>Bacillati</taxon>
        <taxon>Actinomycetota</taxon>
        <taxon>Actinomycetes</taxon>
        <taxon>Pseudonocardiales</taxon>
        <taxon>Pseudonocardiaceae</taxon>
        <taxon>Thermocrispum</taxon>
    </lineage>
</organism>
<evidence type="ECO:0008006" key="5">
    <source>
        <dbReference type="Google" id="ProtNLM"/>
    </source>
</evidence>
<comment type="caution">
    <text evidence="3">The sequence shown here is derived from an EMBL/GenBank/DDBJ whole genome shotgun (WGS) entry which is preliminary data.</text>
</comment>
<feature type="transmembrane region" description="Helical" evidence="2">
    <location>
        <begin position="12"/>
        <end position="38"/>
    </location>
</feature>
<evidence type="ECO:0000313" key="3">
    <source>
        <dbReference type="EMBL" id="MFO7191138.1"/>
    </source>
</evidence>
<dbReference type="EMBL" id="QGUI02000017">
    <property type="protein sequence ID" value="MFO7191138.1"/>
    <property type="molecule type" value="Genomic_DNA"/>
</dbReference>
<feature type="region of interest" description="Disordered" evidence="1">
    <location>
        <begin position="99"/>
        <end position="135"/>
    </location>
</feature>
<name>A0ABD6FAT3_9PSEU</name>
<evidence type="ECO:0000313" key="4">
    <source>
        <dbReference type="Proteomes" id="UP000249324"/>
    </source>
</evidence>
<evidence type="ECO:0000256" key="2">
    <source>
        <dbReference type="SAM" id="Phobius"/>
    </source>
</evidence>
<keyword evidence="2" id="KW-0472">Membrane</keyword>
<keyword evidence="2" id="KW-0812">Transmembrane</keyword>
<gene>
    <name evidence="3" type="ORF">DIU77_002705</name>
</gene>
<dbReference type="AlphaFoldDB" id="A0ABD6FAT3"/>